<proteinExistence type="predicted"/>
<sequence>MGRVLVAFVLAWAVAHFLTLGSSGWGPGNRHDAMIFGQMIAVAAFPIMGLLAFGAWKRLTGPVIVACVACLAGLATLIHL</sequence>
<keyword evidence="1" id="KW-1133">Transmembrane helix</keyword>
<keyword evidence="3" id="KW-1185">Reference proteome</keyword>
<keyword evidence="1" id="KW-0812">Transmembrane</keyword>
<evidence type="ECO:0008006" key="4">
    <source>
        <dbReference type="Google" id="ProtNLM"/>
    </source>
</evidence>
<feature type="transmembrane region" description="Helical" evidence="1">
    <location>
        <begin position="33"/>
        <end position="52"/>
    </location>
</feature>
<gene>
    <name evidence="2" type="ORF">GOB81_10560</name>
</gene>
<comment type="caution">
    <text evidence="2">The sequence shown here is derived from an EMBL/GenBank/DDBJ whole genome shotgun (WGS) entry which is preliminary data.</text>
</comment>
<evidence type="ECO:0000313" key="3">
    <source>
        <dbReference type="Proteomes" id="UP000631653"/>
    </source>
</evidence>
<name>A0ABX0K026_9PROT</name>
<keyword evidence="1" id="KW-0472">Membrane</keyword>
<feature type="transmembrane region" description="Helical" evidence="1">
    <location>
        <begin position="59"/>
        <end position="78"/>
    </location>
</feature>
<evidence type="ECO:0000313" key="2">
    <source>
        <dbReference type="EMBL" id="NHN89071.1"/>
    </source>
</evidence>
<accession>A0ABX0K026</accession>
<evidence type="ECO:0000256" key="1">
    <source>
        <dbReference type="SAM" id="Phobius"/>
    </source>
</evidence>
<protein>
    <recommendedName>
        <fullName evidence="4">Iron uptake protein</fullName>
    </recommendedName>
</protein>
<organism evidence="2 3">
    <name type="scientific">Acetobacter conturbans</name>
    <dbReference type="NCBI Taxonomy" id="1737472"/>
    <lineage>
        <taxon>Bacteria</taxon>
        <taxon>Pseudomonadati</taxon>
        <taxon>Pseudomonadota</taxon>
        <taxon>Alphaproteobacteria</taxon>
        <taxon>Acetobacterales</taxon>
        <taxon>Acetobacteraceae</taxon>
        <taxon>Acetobacter</taxon>
    </lineage>
</organism>
<reference evidence="2 3" key="1">
    <citation type="journal article" date="2020" name="Int. J. Syst. Evol. Microbiol.">
        <title>Novel acetic acid bacteria from cider fermentations: Acetobacter conturbans sp. nov. and Acetobacter fallax sp. nov.</title>
        <authorList>
            <person name="Sombolestani A.S."/>
            <person name="Cleenwerck I."/>
            <person name="Cnockaert M."/>
            <person name="Borremans W."/>
            <person name="Wieme A.D."/>
            <person name="De Vuyst L."/>
            <person name="Vandamme P."/>
        </authorList>
    </citation>
    <scope>NUCLEOTIDE SEQUENCE [LARGE SCALE GENOMIC DNA]</scope>
    <source>
        <strain evidence="2 3">LMG 1627</strain>
    </source>
</reference>
<dbReference type="EMBL" id="WOSY01000009">
    <property type="protein sequence ID" value="NHN89071.1"/>
    <property type="molecule type" value="Genomic_DNA"/>
</dbReference>
<dbReference type="Proteomes" id="UP000631653">
    <property type="component" value="Unassembled WGS sequence"/>
</dbReference>